<comment type="caution">
    <text evidence="11">The sequence shown here is derived from an EMBL/GenBank/DDBJ whole genome shotgun (WGS) entry which is preliminary data.</text>
</comment>
<evidence type="ECO:0000256" key="8">
    <source>
        <dbReference type="ARBA" id="ARBA00066605"/>
    </source>
</evidence>
<dbReference type="PANTHER" id="PTHR21089">
    <property type="entry name" value="SHIKIMATE DEHYDROGENASE"/>
    <property type="match status" value="1"/>
</dbReference>
<dbReference type="GO" id="GO:0050661">
    <property type="term" value="F:NADP binding"/>
    <property type="evidence" value="ECO:0007669"/>
    <property type="project" value="TreeGrafter"/>
</dbReference>
<dbReference type="FunFam" id="3.40.50.720:FF:000086">
    <property type="entry name" value="Quinate/shikimate dehydrogenase"/>
    <property type="match status" value="1"/>
</dbReference>
<evidence type="ECO:0000256" key="6">
    <source>
        <dbReference type="ARBA" id="ARBA00052329"/>
    </source>
</evidence>
<proteinExistence type="predicted"/>
<dbReference type="SUPFAM" id="SSF51735">
    <property type="entry name" value="NAD(P)-binding Rossmann-fold domains"/>
    <property type="match status" value="1"/>
</dbReference>
<reference evidence="11 12" key="1">
    <citation type="submission" date="2020-04" db="EMBL/GenBank/DDBJ databases">
        <title>MicrobeNet Type strains.</title>
        <authorList>
            <person name="Nicholson A.C."/>
        </authorList>
    </citation>
    <scope>NUCLEOTIDE SEQUENCE [LARGE SCALE GENOMIC DNA]</scope>
    <source>
        <strain evidence="11 12">DSM 44113</strain>
    </source>
</reference>
<dbReference type="GO" id="GO:0008652">
    <property type="term" value="P:amino acid biosynthetic process"/>
    <property type="evidence" value="ECO:0007669"/>
    <property type="project" value="UniProtKB-KW"/>
</dbReference>
<dbReference type="InterPro" id="IPR022893">
    <property type="entry name" value="Shikimate_DH_fam"/>
</dbReference>
<gene>
    <name evidence="11" type="ORF">HF999_05485</name>
</gene>
<dbReference type="AlphaFoldDB" id="A0A846WXX4"/>
<dbReference type="EMBL" id="JAAXOQ010000005">
    <property type="protein sequence ID" value="NKY17823.1"/>
    <property type="molecule type" value="Genomic_DNA"/>
</dbReference>
<dbReference type="Proteomes" id="UP000582646">
    <property type="component" value="Unassembled WGS sequence"/>
</dbReference>
<dbReference type="PANTHER" id="PTHR21089:SF1">
    <property type="entry name" value="BIFUNCTIONAL 3-DEHYDROQUINATE DEHYDRATASE_SHIKIMATE DEHYDROGENASE, CHLOROPLASTIC"/>
    <property type="match status" value="1"/>
</dbReference>
<organism evidence="11 12">
    <name type="scientific">Tsukamurella spumae</name>
    <dbReference type="NCBI Taxonomy" id="44753"/>
    <lineage>
        <taxon>Bacteria</taxon>
        <taxon>Bacillati</taxon>
        <taxon>Actinomycetota</taxon>
        <taxon>Actinomycetes</taxon>
        <taxon>Mycobacteriales</taxon>
        <taxon>Tsukamurellaceae</taxon>
        <taxon>Tsukamurella</taxon>
    </lineage>
</organism>
<sequence>MPHLDELDETAATLGAVNTVKITDGRLTGHNTDCSGFARNLAAGLGDGPADTVVQVGAGGAGAAVAYATLQHGARTFTVVDSDRGRAEALAGLLRGQFGDRDIRTGEPAGIADALAAADGVVNATPMGMAHHPGTAFDTALLRPDLWVADVVYRPAETELLRAAAAIGARTVTGVGMTVGQAVDAFRIFTGLPADADRMAATVAALLAAEA</sequence>
<evidence type="ECO:0000313" key="11">
    <source>
        <dbReference type="EMBL" id="NKY17823.1"/>
    </source>
</evidence>
<dbReference type="GO" id="GO:0009073">
    <property type="term" value="P:aromatic amino acid family biosynthetic process"/>
    <property type="evidence" value="ECO:0007669"/>
    <property type="project" value="UniProtKB-KW"/>
</dbReference>
<name>A0A846WXX4_9ACTN</name>
<keyword evidence="4" id="KW-0057">Aromatic amino acid biosynthesis</keyword>
<dbReference type="GO" id="GO:0005829">
    <property type="term" value="C:cytosol"/>
    <property type="evidence" value="ECO:0007669"/>
    <property type="project" value="TreeGrafter"/>
</dbReference>
<evidence type="ECO:0000256" key="3">
    <source>
        <dbReference type="ARBA" id="ARBA00023002"/>
    </source>
</evidence>
<dbReference type="Pfam" id="PF18317">
    <property type="entry name" value="SDH_C"/>
    <property type="match status" value="1"/>
</dbReference>
<evidence type="ECO:0000256" key="7">
    <source>
        <dbReference type="ARBA" id="ARBA00060613"/>
    </source>
</evidence>
<comment type="catalytic activity">
    <reaction evidence="6">
        <text>shikimate + NAD(+) = 3-dehydroshikimate + NADH + H(+)</text>
        <dbReference type="Rhea" id="RHEA:17741"/>
        <dbReference type="ChEBI" id="CHEBI:15378"/>
        <dbReference type="ChEBI" id="CHEBI:16630"/>
        <dbReference type="ChEBI" id="CHEBI:36208"/>
        <dbReference type="ChEBI" id="CHEBI:57540"/>
        <dbReference type="ChEBI" id="CHEBI:57945"/>
    </reaction>
</comment>
<dbReference type="InterPro" id="IPR041121">
    <property type="entry name" value="SDH_C"/>
</dbReference>
<evidence type="ECO:0000259" key="10">
    <source>
        <dbReference type="Pfam" id="PF18317"/>
    </source>
</evidence>
<evidence type="ECO:0000256" key="5">
    <source>
        <dbReference type="ARBA" id="ARBA00051639"/>
    </source>
</evidence>
<dbReference type="GO" id="GO:0019632">
    <property type="term" value="P:shikimate metabolic process"/>
    <property type="evidence" value="ECO:0007669"/>
    <property type="project" value="TreeGrafter"/>
</dbReference>
<dbReference type="GO" id="GO:0030266">
    <property type="term" value="F:quinate 3-dehydrogenase (NAD+) activity"/>
    <property type="evidence" value="ECO:0007669"/>
    <property type="project" value="UniProtKB-EC"/>
</dbReference>
<dbReference type="SUPFAM" id="SSF53223">
    <property type="entry name" value="Aminoacid dehydrogenase-like, N-terminal domain"/>
    <property type="match status" value="1"/>
</dbReference>
<evidence type="ECO:0000256" key="2">
    <source>
        <dbReference type="ARBA" id="ARBA00022605"/>
    </source>
</evidence>
<evidence type="ECO:0000313" key="12">
    <source>
        <dbReference type="Proteomes" id="UP000582646"/>
    </source>
</evidence>
<evidence type="ECO:0000256" key="1">
    <source>
        <dbReference type="ARBA" id="ARBA00004871"/>
    </source>
</evidence>
<dbReference type="CDD" id="cd01065">
    <property type="entry name" value="NAD_bind_Shikimate_DH"/>
    <property type="match status" value="1"/>
</dbReference>
<evidence type="ECO:0000256" key="9">
    <source>
        <dbReference type="ARBA" id="ARBA00071605"/>
    </source>
</evidence>
<protein>
    <recommendedName>
        <fullName evidence="9">Quinate/shikimate dehydrogenase (NAD(+))</fullName>
        <ecNumber evidence="8">1.1.1.24</ecNumber>
    </recommendedName>
</protein>
<dbReference type="InterPro" id="IPR036291">
    <property type="entry name" value="NAD(P)-bd_dom_sf"/>
</dbReference>
<dbReference type="EC" id="1.1.1.24" evidence="8"/>
<dbReference type="GO" id="GO:0009423">
    <property type="term" value="P:chorismate biosynthetic process"/>
    <property type="evidence" value="ECO:0007669"/>
    <property type="project" value="TreeGrafter"/>
</dbReference>
<keyword evidence="12" id="KW-1185">Reference proteome</keyword>
<dbReference type="NCBIfam" id="NF009201">
    <property type="entry name" value="PRK12549.1"/>
    <property type="match status" value="1"/>
</dbReference>
<keyword evidence="2" id="KW-0028">Amino-acid biosynthesis</keyword>
<dbReference type="GO" id="GO:0004764">
    <property type="term" value="F:shikimate 3-dehydrogenase (NADP+) activity"/>
    <property type="evidence" value="ECO:0007669"/>
    <property type="project" value="InterPro"/>
</dbReference>
<dbReference type="InterPro" id="IPR046346">
    <property type="entry name" value="Aminoacid_DH-like_N_sf"/>
</dbReference>
<keyword evidence="3 11" id="KW-0560">Oxidoreductase</keyword>
<dbReference type="Gene3D" id="3.40.50.10860">
    <property type="entry name" value="Leucine Dehydrogenase, chain A, domain 1"/>
    <property type="match status" value="1"/>
</dbReference>
<comment type="pathway">
    <text evidence="7">Aromatic compound metabolism; 3,4-dihydroxybenzoate biosynthesis; 3-dehydroquinate from D-quinate (NAD(+) route).</text>
</comment>
<accession>A0A846WXX4</accession>
<comment type="pathway">
    <text evidence="1">Metabolic intermediate biosynthesis; chorismate biosynthesis; chorismate from D-erythrose 4-phosphate and phosphoenolpyruvate: step 4/7.</text>
</comment>
<feature type="domain" description="SDH C-terminal" evidence="10">
    <location>
        <begin position="174"/>
        <end position="203"/>
    </location>
</feature>
<dbReference type="Gene3D" id="3.40.50.720">
    <property type="entry name" value="NAD(P)-binding Rossmann-like Domain"/>
    <property type="match status" value="1"/>
</dbReference>
<comment type="catalytic activity">
    <reaction evidence="5">
        <text>L-quinate + NAD(+) = 3-dehydroquinate + NADH + H(+)</text>
        <dbReference type="Rhea" id="RHEA:22364"/>
        <dbReference type="ChEBI" id="CHEBI:15378"/>
        <dbReference type="ChEBI" id="CHEBI:29751"/>
        <dbReference type="ChEBI" id="CHEBI:32364"/>
        <dbReference type="ChEBI" id="CHEBI:57540"/>
        <dbReference type="ChEBI" id="CHEBI:57945"/>
        <dbReference type="EC" id="1.1.1.24"/>
    </reaction>
</comment>
<evidence type="ECO:0000256" key="4">
    <source>
        <dbReference type="ARBA" id="ARBA00023141"/>
    </source>
</evidence>